<evidence type="ECO:0000313" key="3">
    <source>
        <dbReference type="Proteomes" id="UP001485043"/>
    </source>
</evidence>
<evidence type="ECO:0000313" key="2">
    <source>
        <dbReference type="EMBL" id="KAK9851668.1"/>
    </source>
</evidence>
<sequence length="310" mass="33005">MEMMVDTDAPSPQPVPAANPGSARDTFSGGCGAVEAAETLIELPQRPAAHEGTNIKGSRDAFLFFTGGRSGRNSVTGGSDASELKAAKALSPAGAVPMPSAAEAPGGHVSTPHPMLTPPIPAYATHTVPEEAEDGEQSLKRRRLVDALVDELDDGNREGLEAMAMHGNGREEYGHPQAAPPEYGNMLWSGGRSQQPHLHPQHSEHHPSQLHFPHADPSSAHAPARGDTLLHWNDNNAQTQAAQSSRLYEGTASDIFRPSPIHMHGVWRVQTRAGLEQLRNCRAIATTSGFHQLNLPFPKDIITAAASRGI</sequence>
<gene>
    <name evidence="2" type="ORF">WJX84_008137</name>
</gene>
<protein>
    <submittedName>
        <fullName evidence="2">Uncharacterized protein</fullName>
    </submittedName>
</protein>
<comment type="caution">
    <text evidence="2">The sequence shown here is derived from an EMBL/GenBank/DDBJ whole genome shotgun (WGS) entry which is preliminary data.</text>
</comment>
<reference evidence="2 3" key="1">
    <citation type="journal article" date="2024" name="Nat. Commun.">
        <title>Phylogenomics reveals the evolutionary origins of lichenization in chlorophyte algae.</title>
        <authorList>
            <person name="Puginier C."/>
            <person name="Libourel C."/>
            <person name="Otte J."/>
            <person name="Skaloud P."/>
            <person name="Haon M."/>
            <person name="Grisel S."/>
            <person name="Petersen M."/>
            <person name="Berrin J.G."/>
            <person name="Delaux P.M."/>
            <person name="Dal Grande F."/>
            <person name="Keller J."/>
        </authorList>
    </citation>
    <scope>NUCLEOTIDE SEQUENCE [LARGE SCALE GENOMIC DNA]</scope>
    <source>
        <strain evidence="2 3">SAG 2523</strain>
    </source>
</reference>
<dbReference type="EMBL" id="JALJOV010001232">
    <property type="protein sequence ID" value="KAK9851668.1"/>
    <property type="molecule type" value="Genomic_DNA"/>
</dbReference>
<feature type="region of interest" description="Disordered" evidence="1">
    <location>
        <begin position="169"/>
        <end position="230"/>
    </location>
</feature>
<dbReference type="AlphaFoldDB" id="A0AAW1SQP3"/>
<name>A0AAW1SQP3_9CHLO</name>
<keyword evidence="3" id="KW-1185">Reference proteome</keyword>
<proteinExistence type="predicted"/>
<accession>A0AAW1SQP3</accession>
<dbReference type="Proteomes" id="UP001485043">
    <property type="component" value="Unassembled WGS sequence"/>
</dbReference>
<feature type="region of interest" description="Disordered" evidence="1">
    <location>
        <begin position="1"/>
        <end position="27"/>
    </location>
</feature>
<organism evidence="2 3">
    <name type="scientific">Apatococcus fuscideae</name>
    <dbReference type="NCBI Taxonomy" id="2026836"/>
    <lineage>
        <taxon>Eukaryota</taxon>
        <taxon>Viridiplantae</taxon>
        <taxon>Chlorophyta</taxon>
        <taxon>core chlorophytes</taxon>
        <taxon>Trebouxiophyceae</taxon>
        <taxon>Chlorellales</taxon>
        <taxon>Chlorellaceae</taxon>
        <taxon>Apatococcus</taxon>
    </lineage>
</organism>
<evidence type="ECO:0000256" key="1">
    <source>
        <dbReference type="SAM" id="MobiDB-lite"/>
    </source>
</evidence>